<gene>
    <name evidence="6" type="ORF">GP486_000455</name>
</gene>
<dbReference type="CDD" id="cd06464">
    <property type="entry name" value="ACD_sHsps-like"/>
    <property type="match status" value="1"/>
</dbReference>
<evidence type="ECO:0000313" key="6">
    <source>
        <dbReference type="EMBL" id="KAH0566152.1"/>
    </source>
</evidence>
<feature type="compositionally biased region" description="Basic and acidic residues" evidence="4">
    <location>
        <begin position="106"/>
        <end position="118"/>
    </location>
</feature>
<keyword evidence="1" id="KW-0346">Stress response</keyword>
<dbReference type="Pfam" id="PF00011">
    <property type="entry name" value="HSP20"/>
    <property type="match status" value="1"/>
</dbReference>
<dbReference type="PROSITE" id="PS01031">
    <property type="entry name" value="SHSP"/>
    <property type="match status" value="1"/>
</dbReference>
<evidence type="ECO:0000256" key="1">
    <source>
        <dbReference type="ARBA" id="ARBA00023016"/>
    </source>
</evidence>
<evidence type="ECO:0000256" key="4">
    <source>
        <dbReference type="SAM" id="MobiDB-lite"/>
    </source>
</evidence>
<feature type="region of interest" description="Disordered" evidence="4">
    <location>
        <begin position="74"/>
        <end position="124"/>
    </location>
</feature>
<evidence type="ECO:0000313" key="7">
    <source>
        <dbReference type="Proteomes" id="UP000750711"/>
    </source>
</evidence>
<sequence>MFSPPTIRGEFAPIFRFLDDYDHHRSGRSSSIRAFQPRFDVHENDGGYELHGELPGIRQSDINIEFSDPQTIVISGRSERSFESGTPPAGLIEEGREQPQPSEKSPGQDKEGNAEKKSQPKYWISERSVGEFHRSFSFPTRVDQDAVKASLKDGILSIVVPKAGAARARKITIS</sequence>
<comment type="caution">
    <text evidence="6">The sequence shown here is derived from an EMBL/GenBank/DDBJ whole genome shotgun (WGS) entry which is preliminary data.</text>
</comment>
<organism evidence="6 7">
    <name type="scientific">Trichoglossum hirsutum</name>
    <dbReference type="NCBI Taxonomy" id="265104"/>
    <lineage>
        <taxon>Eukaryota</taxon>
        <taxon>Fungi</taxon>
        <taxon>Dikarya</taxon>
        <taxon>Ascomycota</taxon>
        <taxon>Pezizomycotina</taxon>
        <taxon>Geoglossomycetes</taxon>
        <taxon>Geoglossales</taxon>
        <taxon>Geoglossaceae</taxon>
        <taxon>Trichoglossum</taxon>
    </lineage>
</organism>
<dbReference type="Proteomes" id="UP000750711">
    <property type="component" value="Unassembled WGS sequence"/>
</dbReference>
<reference evidence="6" key="1">
    <citation type="submission" date="2021-03" db="EMBL/GenBank/DDBJ databases">
        <title>Comparative genomics and phylogenomic investigation of the class Geoglossomycetes provide insights into ecological specialization and systematics.</title>
        <authorList>
            <person name="Melie T."/>
            <person name="Pirro S."/>
            <person name="Miller A.N."/>
            <person name="Quandt A."/>
        </authorList>
    </citation>
    <scope>NUCLEOTIDE SEQUENCE</scope>
    <source>
        <strain evidence="6">CAQ_001_2017</strain>
    </source>
</reference>
<keyword evidence="7" id="KW-1185">Reference proteome</keyword>
<dbReference type="AlphaFoldDB" id="A0A9P8LIJ4"/>
<dbReference type="InterPro" id="IPR031107">
    <property type="entry name" value="Small_HSP"/>
</dbReference>
<evidence type="ECO:0000256" key="2">
    <source>
        <dbReference type="PROSITE-ProRule" id="PRU00285"/>
    </source>
</evidence>
<dbReference type="InterPro" id="IPR002068">
    <property type="entry name" value="A-crystallin/Hsp20_dom"/>
</dbReference>
<protein>
    <recommendedName>
        <fullName evidence="5">SHSP domain-containing protein</fullName>
    </recommendedName>
</protein>
<accession>A0A9P8LIJ4</accession>
<proteinExistence type="inferred from homology"/>
<dbReference type="InterPro" id="IPR008978">
    <property type="entry name" value="HSP20-like_chaperone"/>
</dbReference>
<dbReference type="PANTHER" id="PTHR11527">
    <property type="entry name" value="HEAT-SHOCK PROTEIN 20 FAMILY MEMBER"/>
    <property type="match status" value="1"/>
</dbReference>
<name>A0A9P8LIJ4_9PEZI</name>
<feature type="domain" description="SHSP" evidence="5">
    <location>
        <begin position="30"/>
        <end position="174"/>
    </location>
</feature>
<dbReference type="SUPFAM" id="SSF49764">
    <property type="entry name" value="HSP20-like chaperones"/>
    <property type="match status" value="1"/>
</dbReference>
<evidence type="ECO:0000259" key="5">
    <source>
        <dbReference type="PROSITE" id="PS01031"/>
    </source>
</evidence>
<dbReference type="Gene3D" id="2.60.40.790">
    <property type="match status" value="1"/>
</dbReference>
<comment type="similarity">
    <text evidence="2 3">Belongs to the small heat shock protein (HSP20) family.</text>
</comment>
<dbReference type="EMBL" id="JAGHQM010000031">
    <property type="protein sequence ID" value="KAH0566152.1"/>
    <property type="molecule type" value="Genomic_DNA"/>
</dbReference>
<evidence type="ECO:0000256" key="3">
    <source>
        <dbReference type="RuleBase" id="RU003616"/>
    </source>
</evidence>